<dbReference type="RefSeq" id="WP_105357276.1">
    <property type="nucleotide sequence ID" value="NZ_PUIA01000069.1"/>
</dbReference>
<dbReference type="AlphaFoldDB" id="A0A2S8F0Z6"/>
<feature type="chain" id="PRO_5015534495" evidence="1">
    <location>
        <begin position="28"/>
        <end position="516"/>
    </location>
</feature>
<evidence type="ECO:0000313" key="3">
    <source>
        <dbReference type="Proteomes" id="UP000240009"/>
    </source>
</evidence>
<sequence>MNLRLKTFRWLCGACLALLWGASCAQAAENLPWEIAPYRTLVWIETQPDCHWDDAFFTRFTQTLNDTRYATSGAVLATDIRHAPLPLARWLTGNVTATSFTARLKSLGIGVEQYDRIQLISIEHDGDWAIAFREFDTLTRSWGSVHRTSVRQRSLLSTATLRLMYDKFLPLAKITDVEKPNVALALKATTLVEEEGRSREQRIREAVAFAPPVDEVDWSKLPPLGSSEVLYPGQIPGHVSVGEAMQPILRRNDRQGNLVPENGIVVMPWTYVSCNANDGLQIRGTMISGYTQPLPGRRNVRTQRLALGVRPAYDDTELKLVDKSTEAMPLAGYEVYSKDPDGPTLLGASDASGGLPIVKDPQSAVRTLYVRSGGNLLARLPIVPGHDQAITARIPNDSPRLLAEGFVEGWRDQLVDTMARRQILAQRVQRKIELGELDDAKKWLVQLRSERTVNELAFDLRSAKGQFLKDSKLDPMIKRRIDELFEKGQRLIAQDKSLFVEGNLAKQLEEAQNAQR</sequence>
<name>A0A2S8F0Z6_9BACT</name>
<dbReference type="Proteomes" id="UP000240009">
    <property type="component" value="Unassembled WGS sequence"/>
</dbReference>
<proteinExistence type="predicted"/>
<dbReference type="EMBL" id="PUIA01000069">
    <property type="protein sequence ID" value="PQO25848.1"/>
    <property type="molecule type" value="Genomic_DNA"/>
</dbReference>
<organism evidence="2 3">
    <name type="scientific">Blastopirellula marina</name>
    <dbReference type="NCBI Taxonomy" id="124"/>
    <lineage>
        <taxon>Bacteria</taxon>
        <taxon>Pseudomonadati</taxon>
        <taxon>Planctomycetota</taxon>
        <taxon>Planctomycetia</taxon>
        <taxon>Pirellulales</taxon>
        <taxon>Pirellulaceae</taxon>
        <taxon>Blastopirellula</taxon>
    </lineage>
</organism>
<dbReference type="PROSITE" id="PS51257">
    <property type="entry name" value="PROKAR_LIPOPROTEIN"/>
    <property type="match status" value="1"/>
</dbReference>
<evidence type="ECO:0000313" key="2">
    <source>
        <dbReference type="EMBL" id="PQO25848.1"/>
    </source>
</evidence>
<gene>
    <name evidence="2" type="ORF">C5Y96_20550</name>
</gene>
<dbReference type="OrthoDB" id="240747at2"/>
<keyword evidence="1" id="KW-0732">Signal</keyword>
<evidence type="ECO:0000256" key="1">
    <source>
        <dbReference type="SAM" id="SignalP"/>
    </source>
</evidence>
<protein>
    <submittedName>
        <fullName evidence="2">Uncharacterized protein</fullName>
    </submittedName>
</protein>
<reference evidence="2 3" key="1">
    <citation type="submission" date="2018-02" db="EMBL/GenBank/DDBJ databases">
        <title>Comparative genomes isolates from brazilian mangrove.</title>
        <authorList>
            <person name="Araujo J.E."/>
            <person name="Taketani R.G."/>
            <person name="Silva M.C.P."/>
            <person name="Loureco M.V."/>
            <person name="Andreote F.D."/>
        </authorList>
    </citation>
    <scope>NUCLEOTIDE SEQUENCE [LARGE SCALE GENOMIC DNA]</scope>
    <source>
        <strain evidence="2 3">HEX-2 MGV</strain>
    </source>
</reference>
<comment type="caution">
    <text evidence="2">The sequence shown here is derived from an EMBL/GenBank/DDBJ whole genome shotgun (WGS) entry which is preliminary data.</text>
</comment>
<feature type="signal peptide" evidence="1">
    <location>
        <begin position="1"/>
        <end position="27"/>
    </location>
</feature>
<accession>A0A2S8F0Z6</accession>